<reference evidence="2 3" key="1">
    <citation type="journal article" date="2014" name="Agronomy (Basel)">
        <title>A Draft Genome Sequence for Ensete ventricosum, the Drought-Tolerant Tree Against Hunger.</title>
        <authorList>
            <person name="Harrison J."/>
            <person name="Moore K.A."/>
            <person name="Paszkiewicz K."/>
            <person name="Jones T."/>
            <person name="Grant M."/>
            <person name="Ambacheew D."/>
            <person name="Muzemil S."/>
            <person name="Studholme D.J."/>
        </authorList>
    </citation>
    <scope>NUCLEOTIDE SEQUENCE [LARGE SCALE GENOMIC DNA]</scope>
</reference>
<evidence type="ECO:0000313" key="3">
    <source>
        <dbReference type="Proteomes" id="UP000287651"/>
    </source>
</evidence>
<feature type="compositionally biased region" description="Basic residues" evidence="1">
    <location>
        <begin position="82"/>
        <end position="94"/>
    </location>
</feature>
<feature type="region of interest" description="Disordered" evidence="1">
    <location>
        <begin position="48"/>
        <end position="120"/>
    </location>
</feature>
<evidence type="ECO:0000256" key="1">
    <source>
        <dbReference type="SAM" id="MobiDB-lite"/>
    </source>
</evidence>
<comment type="caution">
    <text evidence="2">The sequence shown here is derived from an EMBL/GenBank/DDBJ whole genome shotgun (WGS) entry which is preliminary data.</text>
</comment>
<proteinExistence type="predicted"/>
<name>A0A426Y721_ENSVE</name>
<protein>
    <submittedName>
        <fullName evidence="2">Uncharacterized protein</fullName>
    </submittedName>
</protein>
<gene>
    <name evidence="2" type="ORF">B296_00053705</name>
</gene>
<feature type="non-terminal residue" evidence="2">
    <location>
        <position position="227"/>
    </location>
</feature>
<dbReference type="AlphaFoldDB" id="A0A426Y721"/>
<sequence length="227" mass="25270">MWEYGKGQLGGRCLPLLLRDSLRGSPCSEGFHHPLDVLLRCCYGSEERRGEEREERKGGGGGRRNERERIEVEPTRPDEPSKRRKERKHGKKIRWRDPPRSSPHVLLPSHPLLSNSTPLLLPPPKRSNHCVLEYTPFSSPSTFSLLASPSSQVSQTPSPLPPFTCTGLSNMIAAIFASAPAPLSLHRDPTDHPSLLSKNSLAFPFRPRTTEDLDWVCGVVLSVKDVG</sequence>
<dbReference type="EMBL" id="AMZH03014523">
    <property type="protein sequence ID" value="RRT47501.1"/>
    <property type="molecule type" value="Genomic_DNA"/>
</dbReference>
<feature type="compositionally biased region" description="Low complexity" evidence="1">
    <location>
        <begin position="102"/>
        <end position="119"/>
    </location>
</feature>
<accession>A0A426Y721</accession>
<feature type="compositionally biased region" description="Basic and acidic residues" evidence="1">
    <location>
        <begin position="48"/>
        <end position="81"/>
    </location>
</feature>
<organism evidence="2 3">
    <name type="scientific">Ensete ventricosum</name>
    <name type="common">Abyssinian banana</name>
    <name type="synonym">Musa ensete</name>
    <dbReference type="NCBI Taxonomy" id="4639"/>
    <lineage>
        <taxon>Eukaryota</taxon>
        <taxon>Viridiplantae</taxon>
        <taxon>Streptophyta</taxon>
        <taxon>Embryophyta</taxon>
        <taxon>Tracheophyta</taxon>
        <taxon>Spermatophyta</taxon>
        <taxon>Magnoliopsida</taxon>
        <taxon>Liliopsida</taxon>
        <taxon>Zingiberales</taxon>
        <taxon>Musaceae</taxon>
        <taxon>Ensete</taxon>
    </lineage>
</organism>
<dbReference type="Proteomes" id="UP000287651">
    <property type="component" value="Unassembled WGS sequence"/>
</dbReference>
<evidence type="ECO:0000313" key="2">
    <source>
        <dbReference type="EMBL" id="RRT47501.1"/>
    </source>
</evidence>